<reference evidence="4" key="1">
    <citation type="journal article" date="2021" name="PeerJ">
        <title>Extensive microbial diversity within the chicken gut microbiome revealed by metagenomics and culture.</title>
        <authorList>
            <person name="Gilroy R."/>
            <person name="Ravi A."/>
            <person name="Getino M."/>
            <person name="Pursley I."/>
            <person name="Horton D.L."/>
            <person name="Alikhan N.F."/>
            <person name="Baker D."/>
            <person name="Gharbi K."/>
            <person name="Hall N."/>
            <person name="Watson M."/>
            <person name="Adriaenssens E.M."/>
            <person name="Foster-Nyarko E."/>
            <person name="Jarju S."/>
            <person name="Secka A."/>
            <person name="Antonio M."/>
            <person name="Oren A."/>
            <person name="Chaudhuri R.R."/>
            <person name="La Ragione R."/>
            <person name="Hildebrand F."/>
            <person name="Pallen M.J."/>
        </authorList>
    </citation>
    <scope>NUCLEOTIDE SEQUENCE</scope>
    <source>
        <strain evidence="4">CHK199-9574</strain>
    </source>
</reference>
<feature type="transmembrane region" description="Helical" evidence="2">
    <location>
        <begin position="386"/>
        <end position="406"/>
    </location>
</feature>
<feature type="transmembrane region" description="Helical" evidence="2">
    <location>
        <begin position="592"/>
        <end position="609"/>
    </location>
</feature>
<dbReference type="InterPro" id="IPR011642">
    <property type="entry name" value="Gate_dom"/>
</dbReference>
<feature type="region of interest" description="Disordered" evidence="1">
    <location>
        <begin position="641"/>
        <end position="661"/>
    </location>
</feature>
<name>A0A9D1ZCB3_9FIRM</name>
<feature type="transmembrane region" description="Helical" evidence="2">
    <location>
        <begin position="321"/>
        <end position="345"/>
    </location>
</feature>
<dbReference type="SUPFAM" id="SSF52540">
    <property type="entry name" value="P-loop containing nucleoside triphosphate hydrolases"/>
    <property type="match status" value="1"/>
</dbReference>
<dbReference type="PROSITE" id="PS51711">
    <property type="entry name" value="G_FEOB"/>
    <property type="match status" value="1"/>
</dbReference>
<dbReference type="AlphaFoldDB" id="A0A9D1ZCB3"/>
<evidence type="ECO:0000313" key="5">
    <source>
        <dbReference type="Proteomes" id="UP000824135"/>
    </source>
</evidence>
<dbReference type="PANTHER" id="PTHR43185:SF1">
    <property type="entry name" value="FE(2+) TRANSPORTER FEOB"/>
    <property type="match status" value="1"/>
</dbReference>
<dbReference type="GO" id="GO:0015093">
    <property type="term" value="F:ferrous iron transmembrane transporter activity"/>
    <property type="evidence" value="ECO:0007669"/>
    <property type="project" value="TreeGrafter"/>
</dbReference>
<gene>
    <name evidence="4" type="ORF">H9728_06900</name>
</gene>
<dbReference type="InterPro" id="IPR030389">
    <property type="entry name" value="G_FEOB_dom"/>
</dbReference>
<feature type="compositionally biased region" description="Basic residues" evidence="1">
    <location>
        <begin position="652"/>
        <end position="661"/>
    </location>
</feature>
<dbReference type="Pfam" id="PF07670">
    <property type="entry name" value="Gate"/>
    <property type="match status" value="2"/>
</dbReference>
<feature type="transmembrane region" description="Helical" evidence="2">
    <location>
        <begin position="565"/>
        <end position="586"/>
    </location>
</feature>
<keyword evidence="2" id="KW-0812">Transmembrane</keyword>
<organism evidence="4 5">
    <name type="scientific">Candidatus Borkfalkia excrementavium</name>
    <dbReference type="NCBI Taxonomy" id="2838505"/>
    <lineage>
        <taxon>Bacteria</taxon>
        <taxon>Bacillati</taxon>
        <taxon>Bacillota</taxon>
        <taxon>Clostridia</taxon>
        <taxon>Christensenellales</taxon>
        <taxon>Christensenellaceae</taxon>
        <taxon>Candidatus Borkfalkia</taxon>
    </lineage>
</organism>
<feature type="transmembrane region" description="Helical" evidence="2">
    <location>
        <begin position="253"/>
        <end position="274"/>
    </location>
</feature>
<reference evidence="4" key="2">
    <citation type="submission" date="2021-04" db="EMBL/GenBank/DDBJ databases">
        <authorList>
            <person name="Gilroy R."/>
        </authorList>
    </citation>
    <scope>NUCLEOTIDE SEQUENCE</scope>
    <source>
        <strain evidence="4">CHK199-9574</strain>
    </source>
</reference>
<comment type="caution">
    <text evidence="4">The sequence shown here is derived from an EMBL/GenBank/DDBJ whole genome shotgun (WGS) entry which is preliminary data.</text>
</comment>
<dbReference type="Gene3D" id="3.40.50.300">
    <property type="entry name" value="P-loop containing nucleotide triphosphate hydrolases"/>
    <property type="match status" value="1"/>
</dbReference>
<dbReference type="Proteomes" id="UP000824135">
    <property type="component" value="Unassembled WGS sequence"/>
</dbReference>
<sequence length="661" mass="70834">MRVLLIGNPNCGKSTLFNALTGGHAKTGNWHGVTVGMTEREAKFGKKRAIVADLPGIYSLRTPNMEEKISRAEIAGGAFDAALVVADALTLPRTLPLLADVQKSGKKTVLVVTMCDLLKKRGGFLDERALSLRLQTPVLRINAHSRRDTQALKKFLAAYLFSSAPLGLPQGKGTVPSALAQGAGGEGGNFSLAGIWSGGNTEETRAEKLIYNPFIGVPLYFLSMLAVFFLAFARGMPGVLLKDLIEDLIAEKLGGTLSSLVLGAGGAAAAADFVSSLFSGLGMLFSFLPQIAILYFCLFVMEESGFMSALAFMTDGIFGRVGLTGRAVFSITMGFGCSAAAILTTRGLENEQIQRRAILVLPYISCSAKMPVYLAVVSSFFTHSFFALAAIYFSGFLFAFAAALVARSLCRGGGDFVMEIAHLQFPSWRLVAKSLLFSLKQFIMKIVTVVAAFLVAMWFLLSFDFHLAYVGASSESSMLAVLCRGLKYLFYPMGITDWRVALSAVSGLVAKESVAGMLAMFYGENLAAAMSAPSAIAFLVFIMTCSPCVSAIAAAAKEAGAKRAFLYAAVQTAVAFALSYLVYALLYFGAPLAMLLTAAALAVCLAPLMRGGKKGKKVEKVHRKRNNVSQKFHRLRLSAGFVRLPPPSPRPRYPHQRRKDG</sequence>
<proteinExistence type="predicted"/>
<feature type="transmembrane region" description="Helical" evidence="2">
    <location>
        <begin position="442"/>
        <end position="461"/>
    </location>
</feature>
<evidence type="ECO:0000256" key="2">
    <source>
        <dbReference type="SAM" id="Phobius"/>
    </source>
</evidence>
<dbReference type="GO" id="GO:0005886">
    <property type="term" value="C:plasma membrane"/>
    <property type="evidence" value="ECO:0007669"/>
    <property type="project" value="TreeGrafter"/>
</dbReference>
<dbReference type="Pfam" id="PF02421">
    <property type="entry name" value="FeoB_N"/>
    <property type="match status" value="1"/>
</dbReference>
<accession>A0A9D1ZCB3</accession>
<feature type="transmembrane region" description="Helical" evidence="2">
    <location>
        <begin position="214"/>
        <end position="233"/>
    </location>
</feature>
<dbReference type="InterPro" id="IPR050860">
    <property type="entry name" value="FeoB_GTPase"/>
</dbReference>
<evidence type="ECO:0000256" key="1">
    <source>
        <dbReference type="SAM" id="MobiDB-lite"/>
    </source>
</evidence>
<evidence type="ECO:0000313" key="4">
    <source>
        <dbReference type="EMBL" id="HIY78758.1"/>
    </source>
</evidence>
<dbReference type="EMBL" id="DXCO01000040">
    <property type="protein sequence ID" value="HIY78758.1"/>
    <property type="molecule type" value="Genomic_DNA"/>
</dbReference>
<dbReference type="PANTHER" id="PTHR43185">
    <property type="entry name" value="FERROUS IRON TRANSPORT PROTEIN B"/>
    <property type="match status" value="1"/>
</dbReference>
<feature type="transmembrane region" description="Helical" evidence="2">
    <location>
        <begin position="357"/>
        <end position="380"/>
    </location>
</feature>
<protein>
    <submittedName>
        <fullName evidence="4">Ferrous iron transporter B</fullName>
    </submittedName>
</protein>
<evidence type="ECO:0000259" key="3">
    <source>
        <dbReference type="PROSITE" id="PS51711"/>
    </source>
</evidence>
<dbReference type="InterPro" id="IPR027417">
    <property type="entry name" value="P-loop_NTPase"/>
</dbReference>
<dbReference type="GO" id="GO:0005525">
    <property type="term" value="F:GTP binding"/>
    <property type="evidence" value="ECO:0007669"/>
    <property type="project" value="InterPro"/>
</dbReference>
<feature type="domain" description="FeoB-type G" evidence="3">
    <location>
        <begin position="1"/>
        <end position="162"/>
    </location>
</feature>
<keyword evidence="2" id="KW-1133">Transmembrane helix</keyword>
<keyword evidence="2" id="KW-0472">Membrane</keyword>
<feature type="transmembrane region" description="Helical" evidence="2">
    <location>
        <begin position="535"/>
        <end position="556"/>
    </location>
</feature>